<dbReference type="Gene3D" id="1.25.40.10">
    <property type="entry name" value="Tetratricopeptide repeat domain"/>
    <property type="match status" value="1"/>
</dbReference>
<dbReference type="Pfam" id="PF03704">
    <property type="entry name" value="BTAD"/>
    <property type="match status" value="1"/>
</dbReference>
<dbReference type="PROSITE" id="PS51755">
    <property type="entry name" value="OMPR_PHOB"/>
    <property type="match status" value="1"/>
</dbReference>
<evidence type="ECO:0000256" key="4">
    <source>
        <dbReference type="ARBA" id="ARBA00023125"/>
    </source>
</evidence>
<dbReference type="InterPro" id="IPR001867">
    <property type="entry name" value="OmpR/PhoB-type_DNA-bd"/>
</dbReference>
<dbReference type="InterPro" id="IPR016032">
    <property type="entry name" value="Sig_transdc_resp-reg_C-effctor"/>
</dbReference>
<dbReference type="InterPro" id="IPR036388">
    <property type="entry name" value="WH-like_DNA-bd_sf"/>
</dbReference>
<dbReference type="Pfam" id="PF00486">
    <property type="entry name" value="Trans_reg_C"/>
    <property type="match status" value="1"/>
</dbReference>
<dbReference type="Proteomes" id="UP000014062">
    <property type="component" value="Chromosome"/>
</dbReference>
<feature type="domain" description="OmpR/PhoB-type" evidence="7">
    <location>
        <begin position="1"/>
        <end position="98"/>
    </location>
</feature>
<dbReference type="SUPFAM" id="SSF46894">
    <property type="entry name" value="C-terminal effector domain of the bipartite response regulators"/>
    <property type="match status" value="1"/>
</dbReference>
<dbReference type="PANTHER" id="PTHR35807:SF1">
    <property type="entry name" value="TRANSCRIPTIONAL REGULATOR REDD"/>
    <property type="match status" value="1"/>
</dbReference>
<dbReference type="CDD" id="cd15831">
    <property type="entry name" value="BTAD"/>
    <property type="match status" value="1"/>
</dbReference>
<keyword evidence="4 6" id="KW-0238">DNA-binding</keyword>
<feature type="DNA-binding region" description="OmpR/PhoB-type" evidence="6">
    <location>
        <begin position="1"/>
        <end position="98"/>
    </location>
</feature>
<dbReference type="RefSeq" id="WP_016327685.1">
    <property type="nucleotide sequence ID" value="NZ_CM001889.1"/>
</dbReference>
<dbReference type="SUPFAM" id="SSF48452">
    <property type="entry name" value="TPR-like"/>
    <property type="match status" value="1"/>
</dbReference>
<dbReference type="GO" id="GO:0003677">
    <property type="term" value="F:DNA binding"/>
    <property type="evidence" value="ECO:0007669"/>
    <property type="project" value="UniProtKB-UniRule"/>
</dbReference>
<evidence type="ECO:0000313" key="9">
    <source>
        <dbReference type="Proteomes" id="UP000014062"/>
    </source>
</evidence>
<dbReference type="InterPro" id="IPR005158">
    <property type="entry name" value="BTAD"/>
</dbReference>
<dbReference type="FunFam" id="1.25.40.10:FF:000222">
    <property type="entry name" value="SARP family transcriptional regulator"/>
    <property type="match status" value="1"/>
</dbReference>
<dbReference type="PANTHER" id="PTHR35807">
    <property type="entry name" value="TRANSCRIPTIONAL REGULATOR REDD-RELATED"/>
    <property type="match status" value="1"/>
</dbReference>
<evidence type="ECO:0000256" key="3">
    <source>
        <dbReference type="ARBA" id="ARBA00023015"/>
    </source>
</evidence>
<accession>A0A7U9HG24</accession>
<name>A0A7U9HG24_STRLI</name>
<dbReference type="GO" id="GO:0000160">
    <property type="term" value="P:phosphorelay signal transduction system"/>
    <property type="evidence" value="ECO:0007669"/>
    <property type="project" value="UniProtKB-KW"/>
</dbReference>
<organism evidence="8 9">
    <name type="scientific">Streptomyces lividans 1326</name>
    <dbReference type="NCBI Taxonomy" id="1200984"/>
    <lineage>
        <taxon>Bacteria</taxon>
        <taxon>Bacillati</taxon>
        <taxon>Actinomycetota</taxon>
        <taxon>Actinomycetes</taxon>
        <taxon>Kitasatosporales</taxon>
        <taxon>Streptomycetaceae</taxon>
        <taxon>Streptomyces</taxon>
    </lineage>
</organism>
<dbReference type="InterPro" id="IPR051677">
    <property type="entry name" value="AfsR-DnrI-RedD_regulator"/>
</dbReference>
<dbReference type="SMART" id="SM00862">
    <property type="entry name" value="Trans_reg_C"/>
    <property type="match status" value="1"/>
</dbReference>
<evidence type="ECO:0000256" key="1">
    <source>
        <dbReference type="ARBA" id="ARBA00005820"/>
    </source>
</evidence>
<dbReference type="GeneID" id="91382758"/>
<proteinExistence type="inferred from homology"/>
<reference evidence="9" key="1">
    <citation type="journal article" date="2013" name="Genome Biol. Evol.">
        <title>The genome sequence of Streptomyces lividans 66 reveals a novel tRNA-dependent peptide biosynthetic system within a metal-related genomic island.</title>
        <authorList>
            <person name="Cruz-Morales P."/>
            <person name="Vijgenboom E."/>
            <person name="Iruegas-Bocardo F."/>
            <person name="Girard G."/>
            <person name="Yanez-Guerra L.A."/>
            <person name="Ramos-Aboites H.E."/>
            <person name="Pernodet J.L."/>
            <person name="Anne J."/>
            <person name="van Wezel G.P."/>
            <person name="Barona-Gomez F."/>
        </authorList>
    </citation>
    <scope>NUCLEOTIDE SEQUENCE [LARGE SCALE GENOMIC DNA]</scope>
    <source>
        <strain evidence="9">1326</strain>
    </source>
</reference>
<sequence>MRFNLMGPFEIVGDDGRVHLPTTPKVCQTLALLLTRPNEIVAADSVIQELWGDDPPRSAHATVQTYIHQARRMFRDRRLTDDERRPLATHAPGYLIRVADEEVDSTVFQRLVDRSRTELDQGRPQSAADSARTALALWRGPVLSNVPVGRALTARVVHLEEVRIRALELALEADRRLGRERGSIPELRSLVHDFPLNEWFHGRLIRALHRAGRRAEALEAYQCLYRILDTELGLEPSPEIQRLQSEVLDPPPGIGPSLLGSDDLLAPYDGHRDRVGAPLRA</sequence>
<dbReference type="EMBL" id="CM001889">
    <property type="protein sequence ID" value="EOY51386.1"/>
    <property type="molecule type" value="Genomic_DNA"/>
</dbReference>
<evidence type="ECO:0000259" key="7">
    <source>
        <dbReference type="PROSITE" id="PS51755"/>
    </source>
</evidence>
<keyword evidence="5" id="KW-0804">Transcription</keyword>
<keyword evidence="3" id="KW-0805">Transcription regulation</keyword>
<dbReference type="AlphaFoldDB" id="A0A7U9HG24"/>
<dbReference type="InterPro" id="IPR011990">
    <property type="entry name" value="TPR-like_helical_dom_sf"/>
</dbReference>
<gene>
    <name evidence="8" type="ORF">SLI_6680</name>
</gene>
<evidence type="ECO:0000256" key="6">
    <source>
        <dbReference type="PROSITE-ProRule" id="PRU01091"/>
    </source>
</evidence>
<dbReference type="Gene3D" id="1.10.10.10">
    <property type="entry name" value="Winged helix-like DNA-binding domain superfamily/Winged helix DNA-binding domain"/>
    <property type="match status" value="1"/>
</dbReference>
<keyword evidence="2" id="KW-0902">Two-component regulatory system</keyword>
<dbReference type="FunFam" id="1.10.10.10:FF:000528">
    <property type="entry name" value="Transcriptional regulatory protein EmbR"/>
    <property type="match status" value="1"/>
</dbReference>
<comment type="similarity">
    <text evidence="1">Belongs to the AfsR/DnrI/RedD regulatory family.</text>
</comment>
<dbReference type="SMART" id="SM01043">
    <property type="entry name" value="BTAD"/>
    <property type="match status" value="1"/>
</dbReference>
<dbReference type="GO" id="GO:0006355">
    <property type="term" value="P:regulation of DNA-templated transcription"/>
    <property type="evidence" value="ECO:0007669"/>
    <property type="project" value="InterPro"/>
</dbReference>
<evidence type="ECO:0000256" key="5">
    <source>
        <dbReference type="ARBA" id="ARBA00023163"/>
    </source>
</evidence>
<evidence type="ECO:0000256" key="2">
    <source>
        <dbReference type="ARBA" id="ARBA00023012"/>
    </source>
</evidence>
<evidence type="ECO:0000313" key="8">
    <source>
        <dbReference type="EMBL" id="EOY51386.1"/>
    </source>
</evidence>
<protein>
    <recommendedName>
        <fullName evidence="7">OmpR/PhoB-type domain-containing protein</fullName>
    </recommendedName>
</protein>